<feature type="transmembrane region" description="Helical" evidence="1">
    <location>
        <begin position="102"/>
        <end position="120"/>
    </location>
</feature>
<keyword evidence="1" id="KW-0812">Transmembrane</keyword>
<feature type="transmembrane region" description="Helical" evidence="1">
    <location>
        <begin position="7"/>
        <end position="24"/>
    </location>
</feature>
<reference evidence="2" key="1">
    <citation type="submission" date="2018-05" db="EMBL/GenBank/DDBJ databases">
        <authorList>
            <person name="Lanie J.A."/>
            <person name="Ng W.-L."/>
            <person name="Kazmierczak K.M."/>
            <person name="Andrzejewski T.M."/>
            <person name="Davidsen T.M."/>
            <person name="Wayne K.J."/>
            <person name="Tettelin H."/>
            <person name="Glass J.I."/>
            <person name="Rusch D."/>
            <person name="Podicherti R."/>
            <person name="Tsui H.-C.T."/>
            <person name="Winkler M.E."/>
        </authorList>
    </citation>
    <scope>NUCLEOTIDE SEQUENCE</scope>
</reference>
<protein>
    <recommendedName>
        <fullName evidence="3">Ferric oxidoreductase domain-containing protein</fullName>
    </recommendedName>
</protein>
<accession>A0A381N637</accession>
<feature type="transmembrane region" description="Helical" evidence="1">
    <location>
        <begin position="172"/>
        <end position="193"/>
    </location>
</feature>
<name>A0A381N637_9ZZZZ</name>
<dbReference type="AlphaFoldDB" id="A0A381N637"/>
<keyword evidence="1" id="KW-0472">Membrane</keyword>
<sequence>MSNVLKWFSSVIVFNIVLIVWLGFAENSNESLMLWARHTARISFAYFLLSFSASSLYYFFSNALTKFIRHQRRYIGLSFALAHTIHLVALTSFFIVMEENPGIVTLIGGGLGYVLVYAMALTSNDNAVKKLGLKRWKQIHWFGANYIAVIFAFTYVGKLLNGQLNGSDYDYLTFSLIVGTIFIVFILRIGYFLKSKNSTVSN</sequence>
<evidence type="ECO:0008006" key="3">
    <source>
        <dbReference type="Google" id="ProtNLM"/>
    </source>
</evidence>
<proteinExistence type="predicted"/>
<keyword evidence="1" id="KW-1133">Transmembrane helix</keyword>
<feature type="transmembrane region" description="Helical" evidence="1">
    <location>
        <begin position="74"/>
        <end position="96"/>
    </location>
</feature>
<evidence type="ECO:0000256" key="1">
    <source>
        <dbReference type="SAM" id="Phobius"/>
    </source>
</evidence>
<feature type="transmembrane region" description="Helical" evidence="1">
    <location>
        <begin position="141"/>
        <end position="160"/>
    </location>
</feature>
<feature type="transmembrane region" description="Helical" evidence="1">
    <location>
        <begin position="44"/>
        <end position="62"/>
    </location>
</feature>
<gene>
    <name evidence="2" type="ORF">METZ01_LOCUS2378</name>
</gene>
<evidence type="ECO:0000313" key="2">
    <source>
        <dbReference type="EMBL" id="SUZ49524.1"/>
    </source>
</evidence>
<organism evidence="2">
    <name type="scientific">marine metagenome</name>
    <dbReference type="NCBI Taxonomy" id="408172"/>
    <lineage>
        <taxon>unclassified sequences</taxon>
        <taxon>metagenomes</taxon>
        <taxon>ecological metagenomes</taxon>
    </lineage>
</organism>
<dbReference type="EMBL" id="UINC01000122">
    <property type="protein sequence ID" value="SUZ49524.1"/>
    <property type="molecule type" value="Genomic_DNA"/>
</dbReference>